<evidence type="ECO:0000256" key="1">
    <source>
        <dbReference type="ARBA" id="ARBA00023235"/>
    </source>
</evidence>
<dbReference type="GO" id="GO:0047661">
    <property type="term" value="F:amino-acid racemase activity"/>
    <property type="evidence" value="ECO:0007669"/>
    <property type="project" value="InterPro"/>
</dbReference>
<keyword evidence="1" id="KW-0413">Isomerase</keyword>
<dbReference type="SUPFAM" id="SSF53681">
    <property type="entry name" value="Aspartate/glutamate racemase"/>
    <property type="match status" value="2"/>
</dbReference>
<evidence type="ECO:0000313" key="2">
    <source>
        <dbReference type="EMBL" id="ACU45273.1"/>
    </source>
</evidence>
<proteinExistence type="evidence at transcript level"/>
<name>E8Z743_KARVE</name>
<dbReference type="Pfam" id="PF01177">
    <property type="entry name" value="Asp_Glu_race"/>
    <property type="match status" value="1"/>
</dbReference>
<reference evidence="2" key="1">
    <citation type="submission" date="2008-12" db="EMBL/GenBank/DDBJ databases">
        <authorList>
            <person name="Zhang H."/>
            <person name="Lin S."/>
        </authorList>
    </citation>
    <scope>NUCLEOTIDE SEQUENCE</scope>
    <source>
        <strain evidence="2">CCMP1975</strain>
    </source>
</reference>
<organism evidence="2">
    <name type="scientific">Karlodinium veneficum</name>
    <name type="common">Dinoflagellate</name>
    <name type="synonym">Karlodinium micrum</name>
    <dbReference type="NCBI Taxonomy" id="407301"/>
    <lineage>
        <taxon>Eukaryota</taxon>
        <taxon>Sar</taxon>
        <taxon>Alveolata</taxon>
        <taxon>Dinophyceae</taxon>
        <taxon>Gymnodiniales</taxon>
        <taxon>Kareniaceae</taxon>
        <taxon>Karlodinium</taxon>
    </lineage>
</organism>
<feature type="non-terminal residue" evidence="2">
    <location>
        <position position="1"/>
    </location>
</feature>
<dbReference type="InterPro" id="IPR015942">
    <property type="entry name" value="Asp/Glu/hydantoin_racemase"/>
</dbReference>
<dbReference type="Gene3D" id="3.40.50.1860">
    <property type="match status" value="2"/>
</dbReference>
<sequence length="239" mass="26715">KKLAIISGAGPDAGIDALQKMLALNRKLLGDNYKSDRDAPYAVMFQVPGIGGPRGPRDLFEEDAEPYQLVWESMTDTIRRINLLGLDRFCIPCNTLHILQDRIREFCREEAIDSQFVSIVDCVMAHCSDSGKQLAVFGSLPASSSSVESPYSKLPNRIVLDEVVRRRLQDLLGAVKLKPDEREQQARELEALLSEVEADAYVLACSELPMLLPYLSEFTLREKTLIDPGALLAEEMFKE</sequence>
<dbReference type="PANTHER" id="PTHR21198">
    <property type="entry name" value="GLUTAMATE RACEMASE"/>
    <property type="match status" value="1"/>
</dbReference>
<reference evidence="2" key="2">
    <citation type="book" date="2010" name="PROCEEDINGS OF 13TH INTERNATIONAL CONFERENCE ON HARMFUL ALGAE" publisher="International Society For The Study of Harmful Algae" city="Hong Kong, China">
        <title>Dinoflagellate meta-transcriptomics enabled by spliced leader.</title>
        <editorList>
            <person name="Unknown A."/>
        </editorList>
        <authorList>
            <person name="Lin S."/>
            <person name="Zhang H."/>
        </authorList>
    </citation>
    <scope>NUCLEOTIDE SEQUENCE</scope>
    <source>
        <strain evidence="2">CCMP1975</strain>
    </source>
</reference>
<dbReference type="EMBL" id="FJ600265">
    <property type="protein sequence ID" value="ACU45273.1"/>
    <property type="molecule type" value="mRNA"/>
</dbReference>
<dbReference type="AlphaFoldDB" id="E8Z743"/>
<accession>E8Z743</accession>
<dbReference type="InterPro" id="IPR001920">
    <property type="entry name" value="Asp/Glu_race"/>
</dbReference>
<protein>
    <submittedName>
        <fullName evidence="2">Amino acid racemase-like</fullName>
    </submittedName>
</protein>
<dbReference type="PANTHER" id="PTHR21198:SF7">
    <property type="entry name" value="ASPARTATE-GLUTAMATE RACEMASE FAMILY"/>
    <property type="match status" value="1"/>
</dbReference>